<proteinExistence type="predicted"/>
<keyword evidence="2" id="KW-1185">Reference proteome</keyword>
<dbReference type="Proteomes" id="UP001187192">
    <property type="component" value="Unassembled WGS sequence"/>
</dbReference>
<dbReference type="AlphaFoldDB" id="A0AA88DAW3"/>
<name>A0AA88DAW3_FICCA</name>
<reference evidence="1" key="1">
    <citation type="submission" date="2023-07" db="EMBL/GenBank/DDBJ databases">
        <title>draft genome sequence of fig (Ficus carica).</title>
        <authorList>
            <person name="Takahashi T."/>
            <person name="Nishimura K."/>
        </authorList>
    </citation>
    <scope>NUCLEOTIDE SEQUENCE</scope>
</reference>
<evidence type="ECO:0000313" key="1">
    <source>
        <dbReference type="EMBL" id="GMN52433.1"/>
    </source>
</evidence>
<organism evidence="1 2">
    <name type="scientific">Ficus carica</name>
    <name type="common">Common fig</name>
    <dbReference type="NCBI Taxonomy" id="3494"/>
    <lineage>
        <taxon>Eukaryota</taxon>
        <taxon>Viridiplantae</taxon>
        <taxon>Streptophyta</taxon>
        <taxon>Embryophyta</taxon>
        <taxon>Tracheophyta</taxon>
        <taxon>Spermatophyta</taxon>
        <taxon>Magnoliopsida</taxon>
        <taxon>eudicotyledons</taxon>
        <taxon>Gunneridae</taxon>
        <taxon>Pentapetalae</taxon>
        <taxon>rosids</taxon>
        <taxon>fabids</taxon>
        <taxon>Rosales</taxon>
        <taxon>Moraceae</taxon>
        <taxon>Ficeae</taxon>
        <taxon>Ficus</taxon>
    </lineage>
</organism>
<evidence type="ECO:0000313" key="2">
    <source>
        <dbReference type="Proteomes" id="UP001187192"/>
    </source>
</evidence>
<protein>
    <submittedName>
        <fullName evidence="1">Uncharacterized protein</fullName>
    </submittedName>
</protein>
<gene>
    <name evidence="1" type="ORF">TIFTF001_021584</name>
</gene>
<dbReference type="EMBL" id="BTGU01000041">
    <property type="protein sequence ID" value="GMN52433.1"/>
    <property type="molecule type" value="Genomic_DNA"/>
</dbReference>
<comment type="caution">
    <text evidence="1">The sequence shown here is derived from an EMBL/GenBank/DDBJ whole genome shotgun (WGS) entry which is preliminary data.</text>
</comment>
<sequence length="63" mass="7002">MTESASSSFAQPHAAAVPLKLAPSFFIDYIGREGCRSSTCSLNLCRCEFLSLLRSSRRIWNAF</sequence>
<accession>A0AA88DAW3</accession>